<protein>
    <recommendedName>
        <fullName evidence="3">CHAT domain-containing protein</fullName>
    </recommendedName>
</protein>
<dbReference type="AlphaFoldDB" id="A0ABD5Z8W8"/>
<organism evidence="1 2">
    <name type="scientific">Halospeciosus flavus</name>
    <dbReference type="NCBI Taxonomy" id="3032283"/>
    <lineage>
        <taxon>Archaea</taxon>
        <taxon>Methanobacteriati</taxon>
        <taxon>Methanobacteriota</taxon>
        <taxon>Stenosarchaea group</taxon>
        <taxon>Halobacteria</taxon>
        <taxon>Halobacteriales</taxon>
        <taxon>Halobacteriaceae</taxon>
        <taxon>Halospeciosus</taxon>
    </lineage>
</organism>
<name>A0ABD5Z8W8_9EURY</name>
<keyword evidence="2" id="KW-1185">Reference proteome</keyword>
<comment type="caution">
    <text evidence="1">The sequence shown here is derived from an EMBL/GenBank/DDBJ whole genome shotgun (WGS) entry which is preliminary data.</text>
</comment>
<dbReference type="RefSeq" id="WP_279528371.1">
    <property type="nucleotide sequence ID" value="NZ_CP122312.1"/>
</dbReference>
<reference evidence="1 2" key="1">
    <citation type="journal article" date="2019" name="Int. J. Syst. Evol. Microbiol.">
        <title>The Global Catalogue of Microorganisms (GCM) 10K type strain sequencing project: providing services to taxonomists for standard genome sequencing and annotation.</title>
        <authorList>
            <consortium name="The Broad Institute Genomics Platform"/>
            <consortium name="The Broad Institute Genome Sequencing Center for Infectious Disease"/>
            <person name="Wu L."/>
            <person name="Ma J."/>
        </authorList>
    </citation>
    <scope>NUCLEOTIDE SEQUENCE [LARGE SCALE GENOMIC DNA]</scope>
    <source>
        <strain evidence="1 2">XZGYJ-43</strain>
    </source>
</reference>
<evidence type="ECO:0000313" key="1">
    <source>
        <dbReference type="EMBL" id="MFC7201631.1"/>
    </source>
</evidence>
<dbReference type="EMBL" id="JBHTAR010000011">
    <property type="protein sequence ID" value="MFC7201631.1"/>
    <property type="molecule type" value="Genomic_DNA"/>
</dbReference>
<proteinExistence type="predicted"/>
<gene>
    <name evidence="1" type="ORF">ACFQJ9_19835</name>
</gene>
<evidence type="ECO:0000313" key="2">
    <source>
        <dbReference type="Proteomes" id="UP001596447"/>
    </source>
</evidence>
<sequence>MIEWEETQTGIRAIDSAKRELVIEAPDWRTCEPQSEITHPTDAVVGGEVETLSLPPLFASVLDVESGETVEIDREKPYEVGEGVYLLNMDASIKAYIRFEGPASLEQTHDDLVVRFPERRRITIGFRSRIRAPGTTITVPETVEGLATAITHATSAHRTTGPDRSFPTMRRHPPKVEFGDGYDIPDAVVEQTPDTGIEVHVPPDMETVFAVAPLAYYLPAELTVEEGVIPHVRAPDLGLHYELGPDLLRAAPALLKRVFWLDCLVRDAGPHGMNVSEGELLDQLDLDAEEAYAMDPDERLLEYLDAPYTLVKDELPEWHLAMHVEPTFEHARVLPFLLDRMSYIYPPETTELEGRELMERSLDDFYRQSPGPIASVDMVKPKLRQGRVHGWMAEGTPIDVFKTIPEAYFNNLDYLGADDDTISVTVVLNDKEMAGERDRVAEIYEERAKELPMDLSLEYDLTKDELATVLEEPNDFVHYIGHCEVDGLRCADGNLSIESIEESNAQTFFLNACGSYYEGLDLVRKGSVAGAVTFRKVLDEQAAKVGTAFARMLVNGFSIERAIRLARRRIMMGKDYAVVGDGTQVITQSDAFIPATVNVERLDSGDFNVRYKAGLLWGHGGVYKPYVPNEQSMHLIGNEVETTLRWDPFLNFLDRSEVPVVYEGEFFWSDEVAERLR</sequence>
<evidence type="ECO:0008006" key="3">
    <source>
        <dbReference type="Google" id="ProtNLM"/>
    </source>
</evidence>
<dbReference type="Proteomes" id="UP001596447">
    <property type="component" value="Unassembled WGS sequence"/>
</dbReference>
<accession>A0ABD5Z8W8</accession>